<dbReference type="OrthoDB" id="5984008at2759"/>
<accession>A0A4S2MSG8</accession>
<organism evidence="2 3">
    <name type="scientific">Ascodesmis nigricans</name>
    <dbReference type="NCBI Taxonomy" id="341454"/>
    <lineage>
        <taxon>Eukaryota</taxon>
        <taxon>Fungi</taxon>
        <taxon>Dikarya</taxon>
        <taxon>Ascomycota</taxon>
        <taxon>Pezizomycotina</taxon>
        <taxon>Pezizomycetes</taxon>
        <taxon>Pezizales</taxon>
        <taxon>Ascodesmidaceae</taxon>
        <taxon>Ascodesmis</taxon>
    </lineage>
</organism>
<evidence type="ECO:0000313" key="2">
    <source>
        <dbReference type="EMBL" id="TGZ78858.1"/>
    </source>
</evidence>
<feature type="compositionally biased region" description="Low complexity" evidence="1">
    <location>
        <begin position="172"/>
        <end position="200"/>
    </location>
</feature>
<dbReference type="Gene3D" id="2.170.270.10">
    <property type="entry name" value="SET domain"/>
    <property type="match status" value="1"/>
</dbReference>
<reference evidence="2 3" key="1">
    <citation type="submission" date="2019-04" db="EMBL/GenBank/DDBJ databases">
        <title>Comparative genomics and transcriptomics to analyze fruiting body development in filamentous ascomycetes.</title>
        <authorList>
            <consortium name="DOE Joint Genome Institute"/>
            <person name="Lutkenhaus R."/>
            <person name="Traeger S."/>
            <person name="Breuer J."/>
            <person name="Kuo A."/>
            <person name="Lipzen A."/>
            <person name="Pangilinan J."/>
            <person name="Dilworth D."/>
            <person name="Sandor L."/>
            <person name="Poggeler S."/>
            <person name="Barry K."/>
            <person name="Grigoriev I.V."/>
            <person name="Nowrousian M."/>
        </authorList>
    </citation>
    <scope>NUCLEOTIDE SEQUENCE [LARGE SCALE GENOMIC DNA]</scope>
    <source>
        <strain evidence="2 3">CBS 389.68</strain>
    </source>
</reference>
<evidence type="ECO:0000313" key="3">
    <source>
        <dbReference type="Proteomes" id="UP000298138"/>
    </source>
</evidence>
<protein>
    <recommendedName>
        <fullName evidence="4">Post-SET domain-containing protein</fullName>
    </recommendedName>
</protein>
<feature type="region of interest" description="Disordered" evidence="1">
    <location>
        <begin position="171"/>
        <end position="219"/>
    </location>
</feature>
<sequence>MTTGDSTTRAPTHPDILEVRYQPGFHLSAAHSLVALPAGAVFAKLTFPPLTNEPAPTWATVQTGRDTHIDLNSDLVYCNHSCAPTLEFDMHKFEIRVARDHPNGGIVVGEELTFFYPSSEWNMSQPFECRCGAGEGICKGTIAGAKDMGRERLKGYWLNPHIEELLDELEGKPNGAANGTTNGAANGTPNGATNGAANGAAKEEDAKKKKKKTKSCVMM</sequence>
<keyword evidence="3" id="KW-1185">Reference proteome</keyword>
<dbReference type="SUPFAM" id="SSF82199">
    <property type="entry name" value="SET domain"/>
    <property type="match status" value="1"/>
</dbReference>
<dbReference type="STRING" id="341454.A0A4S2MSG8"/>
<dbReference type="Proteomes" id="UP000298138">
    <property type="component" value="Unassembled WGS sequence"/>
</dbReference>
<evidence type="ECO:0008006" key="4">
    <source>
        <dbReference type="Google" id="ProtNLM"/>
    </source>
</evidence>
<dbReference type="InterPro" id="IPR053201">
    <property type="entry name" value="Flavunoidine_N-MTase"/>
</dbReference>
<proteinExistence type="predicted"/>
<dbReference type="AlphaFoldDB" id="A0A4S2MSG8"/>
<dbReference type="InParanoid" id="A0A4S2MSG8"/>
<name>A0A4S2MSG8_9PEZI</name>
<dbReference type="EMBL" id="ML220137">
    <property type="protein sequence ID" value="TGZ78858.1"/>
    <property type="molecule type" value="Genomic_DNA"/>
</dbReference>
<dbReference type="PANTHER" id="PTHR12350">
    <property type="entry name" value="HISTONE-LYSINE N-METHYLTRANSFERASE-RELATED"/>
    <property type="match status" value="1"/>
</dbReference>
<feature type="compositionally biased region" description="Basic residues" evidence="1">
    <location>
        <begin position="208"/>
        <end position="219"/>
    </location>
</feature>
<gene>
    <name evidence="2" type="ORF">EX30DRAFT_128711</name>
</gene>
<dbReference type="InterPro" id="IPR046341">
    <property type="entry name" value="SET_dom_sf"/>
</dbReference>
<evidence type="ECO:0000256" key="1">
    <source>
        <dbReference type="SAM" id="MobiDB-lite"/>
    </source>
</evidence>
<dbReference type="PANTHER" id="PTHR12350:SF19">
    <property type="entry name" value="SET DOMAIN-CONTAINING PROTEIN"/>
    <property type="match status" value="1"/>
</dbReference>